<name>A0A1I5XFT2_9RHOB</name>
<keyword evidence="3" id="KW-1185">Reference proteome</keyword>
<dbReference type="Gene3D" id="3.30.360.10">
    <property type="entry name" value="Dihydrodipicolinate Reductase, domain 2"/>
    <property type="match status" value="1"/>
</dbReference>
<dbReference type="RefSeq" id="WP_093010065.1">
    <property type="nucleotide sequence ID" value="NZ_FOXV01000003.1"/>
</dbReference>
<proteinExistence type="predicted"/>
<dbReference type="InterPro" id="IPR000683">
    <property type="entry name" value="Gfo/Idh/MocA-like_OxRdtase_N"/>
</dbReference>
<dbReference type="Proteomes" id="UP000243106">
    <property type="component" value="Unassembled WGS sequence"/>
</dbReference>
<dbReference type="AlphaFoldDB" id="A0A1I5XFT2"/>
<dbReference type="PANTHER" id="PTHR43818:SF7">
    <property type="entry name" value="DEHYDROGENASE"/>
    <property type="match status" value="1"/>
</dbReference>
<protein>
    <submittedName>
        <fullName evidence="2">D-galactose 1-dehydrogenase</fullName>
    </submittedName>
</protein>
<accession>A0A1I5XFT2</accession>
<dbReference type="STRING" id="93684.SAMN05421853_103368"/>
<evidence type="ECO:0000259" key="1">
    <source>
        <dbReference type="Pfam" id="PF01408"/>
    </source>
</evidence>
<organism evidence="2 3">
    <name type="scientific">Roseivivax halotolerans</name>
    <dbReference type="NCBI Taxonomy" id="93684"/>
    <lineage>
        <taxon>Bacteria</taxon>
        <taxon>Pseudomonadati</taxon>
        <taxon>Pseudomonadota</taxon>
        <taxon>Alphaproteobacteria</taxon>
        <taxon>Rhodobacterales</taxon>
        <taxon>Roseobacteraceae</taxon>
        <taxon>Roseivivax</taxon>
    </lineage>
</organism>
<sequence>MTVTDIALVGIGKIARDQHIPSIAADPAFYLAATVSGSGGIVGVENHAEIGAMLAARPDIPAVSLTMPPVPRFAAASAALGAGRHVMLEKPPGASIAEVLKLERQARAAGKTLFATWHSRHAEAADAARDWLAGKAIRAVRVDWKEDVRKWHPGQDWIWQPGGLGVFDPGINALSLLSKILPVSLHLTGATLSFPENRAAPIAADLTFAGPDGLRAEAVFDWRQEGGEIWQIEIETDSSTLKLTEGGARLHVDGAEQSVEAPGEYPSLYRRFAELIEAGQSDVDVEPLVHVADAFMLGRHIAVAAFHDDPQEIS</sequence>
<dbReference type="GO" id="GO:0000166">
    <property type="term" value="F:nucleotide binding"/>
    <property type="evidence" value="ECO:0007669"/>
    <property type="project" value="InterPro"/>
</dbReference>
<evidence type="ECO:0000313" key="3">
    <source>
        <dbReference type="Proteomes" id="UP000243106"/>
    </source>
</evidence>
<dbReference type="InterPro" id="IPR036291">
    <property type="entry name" value="NAD(P)-bd_dom_sf"/>
</dbReference>
<dbReference type="Pfam" id="PF01408">
    <property type="entry name" value="GFO_IDH_MocA"/>
    <property type="match status" value="1"/>
</dbReference>
<feature type="domain" description="Gfo/Idh/MocA-like oxidoreductase N-terminal" evidence="1">
    <location>
        <begin position="6"/>
        <end position="114"/>
    </location>
</feature>
<dbReference type="EMBL" id="FOXV01000003">
    <property type="protein sequence ID" value="SFQ30819.1"/>
    <property type="molecule type" value="Genomic_DNA"/>
</dbReference>
<dbReference type="SUPFAM" id="SSF51735">
    <property type="entry name" value="NAD(P)-binding Rossmann-fold domains"/>
    <property type="match status" value="1"/>
</dbReference>
<dbReference type="PANTHER" id="PTHR43818">
    <property type="entry name" value="BCDNA.GH03377"/>
    <property type="match status" value="1"/>
</dbReference>
<dbReference type="Gene3D" id="3.40.50.720">
    <property type="entry name" value="NAD(P)-binding Rossmann-like Domain"/>
    <property type="match status" value="1"/>
</dbReference>
<gene>
    <name evidence="2" type="ORF">SAMN05421853_103368</name>
</gene>
<reference evidence="3" key="1">
    <citation type="submission" date="2016-10" db="EMBL/GenBank/DDBJ databases">
        <authorList>
            <person name="Varghese N."/>
            <person name="Submissions S."/>
        </authorList>
    </citation>
    <scope>NUCLEOTIDE SEQUENCE [LARGE SCALE GENOMIC DNA]</scope>
    <source>
        <strain evidence="3">JCM 10271</strain>
    </source>
</reference>
<evidence type="ECO:0000313" key="2">
    <source>
        <dbReference type="EMBL" id="SFQ30819.1"/>
    </source>
</evidence>
<dbReference type="InterPro" id="IPR050463">
    <property type="entry name" value="Gfo/Idh/MocA_oxidrdct_glycsds"/>
</dbReference>